<name>A0ABQ6N4Z4_9STRA</name>
<dbReference type="InterPro" id="IPR029063">
    <property type="entry name" value="SAM-dependent_MTases_sf"/>
</dbReference>
<dbReference type="Pfam" id="PF13578">
    <property type="entry name" value="Methyltransf_24"/>
    <property type="match status" value="1"/>
</dbReference>
<sequence length="269" mass="30269">MALPVPPHRSPLPRVFALSLLFIGLCLFLLRPLPAPRTVAHPSFDPRPWVPRSSPDYGLCHITLKDRAGIPQYLNQLGLTNEGVEIGVRRGHYSNHMLKFWEGTTLHLVDPWEHQVAEAKQGGLVYNDVSNAMQGEHDENLAHVIETLDSFAKGRYEVHRAYSVDAAKDFTDGQLDFVYIDARHDYAGVLEDLEAWYPKLRSGGLIAGHDFIPDQIKPVEGDFGVQGAVFKFAQQVKREVQSISTKDKAGGREEPQRVDGGWTTFYWIK</sequence>
<keyword evidence="3" id="KW-1185">Reference proteome</keyword>
<accession>A0ABQ6N4Z4</accession>
<evidence type="ECO:0008006" key="4">
    <source>
        <dbReference type="Google" id="ProtNLM"/>
    </source>
</evidence>
<proteinExistence type="predicted"/>
<feature type="chain" id="PRO_5046104044" description="Class I SAM-dependent methyltransferase" evidence="1">
    <location>
        <begin position="29"/>
        <end position="269"/>
    </location>
</feature>
<evidence type="ECO:0000313" key="3">
    <source>
        <dbReference type="Proteomes" id="UP001165060"/>
    </source>
</evidence>
<feature type="signal peptide" evidence="1">
    <location>
        <begin position="1"/>
        <end position="28"/>
    </location>
</feature>
<protein>
    <recommendedName>
        <fullName evidence="4">Class I SAM-dependent methyltransferase</fullName>
    </recommendedName>
</protein>
<evidence type="ECO:0000256" key="1">
    <source>
        <dbReference type="SAM" id="SignalP"/>
    </source>
</evidence>
<gene>
    <name evidence="2" type="ORF">TeGR_g14526</name>
</gene>
<dbReference type="SUPFAM" id="SSF53335">
    <property type="entry name" value="S-adenosyl-L-methionine-dependent methyltransferases"/>
    <property type="match status" value="1"/>
</dbReference>
<dbReference type="EMBL" id="BRYB01000948">
    <property type="protein sequence ID" value="GMI40674.1"/>
    <property type="molecule type" value="Genomic_DNA"/>
</dbReference>
<dbReference type="Proteomes" id="UP001165060">
    <property type="component" value="Unassembled WGS sequence"/>
</dbReference>
<comment type="caution">
    <text evidence="2">The sequence shown here is derived from an EMBL/GenBank/DDBJ whole genome shotgun (WGS) entry which is preliminary data.</text>
</comment>
<dbReference type="PANTHER" id="PTHR37909">
    <property type="entry name" value="S-ADENOSYL-L-METHIONINE-DEPENDENT METHYLTRANSFERASES SUPERFAMILY PROTEIN"/>
    <property type="match status" value="1"/>
</dbReference>
<dbReference type="PANTHER" id="PTHR37909:SF1">
    <property type="entry name" value="S-ADENOSYL-L-METHIONINE-DEPENDENT METHYLTRANSFERASES SUPERFAMILY PROTEIN"/>
    <property type="match status" value="1"/>
</dbReference>
<dbReference type="Gene3D" id="3.40.50.150">
    <property type="entry name" value="Vaccinia Virus protein VP39"/>
    <property type="match status" value="1"/>
</dbReference>
<reference evidence="2 3" key="1">
    <citation type="journal article" date="2023" name="Commun. Biol.">
        <title>Genome analysis of Parmales, the sister group of diatoms, reveals the evolutionary specialization of diatoms from phago-mixotrophs to photoautotrophs.</title>
        <authorList>
            <person name="Ban H."/>
            <person name="Sato S."/>
            <person name="Yoshikawa S."/>
            <person name="Yamada K."/>
            <person name="Nakamura Y."/>
            <person name="Ichinomiya M."/>
            <person name="Sato N."/>
            <person name="Blanc-Mathieu R."/>
            <person name="Endo H."/>
            <person name="Kuwata A."/>
            <person name="Ogata H."/>
        </authorList>
    </citation>
    <scope>NUCLEOTIDE SEQUENCE [LARGE SCALE GENOMIC DNA]</scope>
</reference>
<evidence type="ECO:0000313" key="2">
    <source>
        <dbReference type="EMBL" id="GMI40674.1"/>
    </source>
</evidence>
<organism evidence="2 3">
    <name type="scientific">Tetraparma gracilis</name>
    <dbReference type="NCBI Taxonomy" id="2962635"/>
    <lineage>
        <taxon>Eukaryota</taxon>
        <taxon>Sar</taxon>
        <taxon>Stramenopiles</taxon>
        <taxon>Ochrophyta</taxon>
        <taxon>Bolidophyceae</taxon>
        <taxon>Parmales</taxon>
        <taxon>Triparmaceae</taxon>
        <taxon>Tetraparma</taxon>
    </lineage>
</organism>
<keyword evidence="1" id="KW-0732">Signal</keyword>